<name>A0A6F8XVF1_9ACTN</name>
<sequence>MLRSPVAATTTKTHIRAASPHRRVMAKATAAALGLAIRYSQAVDVANQVTGEMTPNHGNTSR</sequence>
<gene>
    <name evidence="1" type="ORF">Pflav_042160</name>
</gene>
<reference evidence="1 2" key="2">
    <citation type="submission" date="2020-03" db="EMBL/GenBank/DDBJ databases">
        <authorList>
            <person name="Ichikawa N."/>
            <person name="Kimura A."/>
            <person name="Kitahashi Y."/>
            <person name="Uohara A."/>
        </authorList>
    </citation>
    <scope>NUCLEOTIDE SEQUENCE [LARGE SCALE GENOMIC DNA]</scope>
    <source>
        <strain evidence="1 2">NBRC 107702</strain>
    </source>
</reference>
<proteinExistence type="predicted"/>
<protein>
    <submittedName>
        <fullName evidence="1">Uncharacterized protein</fullName>
    </submittedName>
</protein>
<accession>A0A6F8XVF1</accession>
<dbReference type="Proteomes" id="UP000502508">
    <property type="component" value="Chromosome"/>
</dbReference>
<dbReference type="EMBL" id="AP022870">
    <property type="protein sequence ID" value="BCB77806.1"/>
    <property type="molecule type" value="Genomic_DNA"/>
</dbReference>
<dbReference type="AlphaFoldDB" id="A0A6F8XVF1"/>
<organism evidence="1 2">
    <name type="scientific">Phytohabitans flavus</name>
    <dbReference type="NCBI Taxonomy" id="1076124"/>
    <lineage>
        <taxon>Bacteria</taxon>
        <taxon>Bacillati</taxon>
        <taxon>Actinomycetota</taxon>
        <taxon>Actinomycetes</taxon>
        <taxon>Micromonosporales</taxon>
        <taxon>Micromonosporaceae</taxon>
    </lineage>
</organism>
<keyword evidence="2" id="KW-1185">Reference proteome</keyword>
<reference evidence="1 2" key="1">
    <citation type="submission" date="2020-03" db="EMBL/GenBank/DDBJ databases">
        <title>Whole genome shotgun sequence of Phytohabitans flavus NBRC 107702.</title>
        <authorList>
            <person name="Komaki H."/>
            <person name="Tamura T."/>
        </authorList>
    </citation>
    <scope>NUCLEOTIDE SEQUENCE [LARGE SCALE GENOMIC DNA]</scope>
    <source>
        <strain evidence="1 2">NBRC 107702</strain>
    </source>
</reference>
<evidence type="ECO:0000313" key="2">
    <source>
        <dbReference type="Proteomes" id="UP000502508"/>
    </source>
</evidence>
<evidence type="ECO:0000313" key="1">
    <source>
        <dbReference type="EMBL" id="BCB77806.1"/>
    </source>
</evidence>
<dbReference type="KEGG" id="pfla:Pflav_042160"/>